<dbReference type="AlphaFoldDB" id="A0A9N8Z7D6"/>
<name>A0A9N8Z7D6_9GLOM</name>
<feature type="region of interest" description="Disordered" evidence="1">
    <location>
        <begin position="39"/>
        <end position="73"/>
    </location>
</feature>
<feature type="compositionally biased region" description="Polar residues" evidence="1">
    <location>
        <begin position="59"/>
        <end position="73"/>
    </location>
</feature>
<feature type="compositionally biased region" description="Basic residues" evidence="1">
    <location>
        <begin position="39"/>
        <end position="52"/>
    </location>
</feature>
<evidence type="ECO:0000256" key="1">
    <source>
        <dbReference type="SAM" id="MobiDB-lite"/>
    </source>
</evidence>
<sequence>MSTSNDLIMSTSNDLTGFCSTCKKTKSVAEFTRLYKGKMKGKQAYQNKKHKEKLRENENTSLQSLNNINGNES</sequence>
<protein>
    <submittedName>
        <fullName evidence="2">16013_t:CDS:1</fullName>
    </submittedName>
</protein>
<dbReference type="Proteomes" id="UP000789396">
    <property type="component" value="Unassembled WGS sequence"/>
</dbReference>
<accession>A0A9N8Z7D6</accession>
<organism evidence="2 3">
    <name type="scientific">Racocetra fulgida</name>
    <dbReference type="NCBI Taxonomy" id="60492"/>
    <lineage>
        <taxon>Eukaryota</taxon>
        <taxon>Fungi</taxon>
        <taxon>Fungi incertae sedis</taxon>
        <taxon>Mucoromycota</taxon>
        <taxon>Glomeromycotina</taxon>
        <taxon>Glomeromycetes</taxon>
        <taxon>Diversisporales</taxon>
        <taxon>Gigasporaceae</taxon>
        <taxon>Racocetra</taxon>
    </lineage>
</organism>
<keyword evidence="3" id="KW-1185">Reference proteome</keyword>
<evidence type="ECO:0000313" key="2">
    <source>
        <dbReference type="EMBL" id="CAG8478446.1"/>
    </source>
</evidence>
<dbReference type="EMBL" id="CAJVPZ010000874">
    <property type="protein sequence ID" value="CAG8478446.1"/>
    <property type="molecule type" value="Genomic_DNA"/>
</dbReference>
<evidence type="ECO:0000313" key="3">
    <source>
        <dbReference type="Proteomes" id="UP000789396"/>
    </source>
</evidence>
<proteinExistence type="predicted"/>
<comment type="caution">
    <text evidence="2">The sequence shown here is derived from an EMBL/GenBank/DDBJ whole genome shotgun (WGS) entry which is preliminary data.</text>
</comment>
<gene>
    <name evidence="2" type="ORF">RFULGI_LOCUS1432</name>
</gene>
<reference evidence="2" key="1">
    <citation type="submission" date="2021-06" db="EMBL/GenBank/DDBJ databases">
        <authorList>
            <person name="Kallberg Y."/>
            <person name="Tangrot J."/>
            <person name="Rosling A."/>
        </authorList>
    </citation>
    <scope>NUCLEOTIDE SEQUENCE</scope>
    <source>
        <strain evidence="2">IN212</strain>
    </source>
</reference>